<sequence>MPKHLTPPKDSLQFDRSKDNTDKGQKQLSLIRAAFYQTPATMLMIAHKTGIERASICRYVATLRKAGAIALVWKGFCPITHFRAGFYTTNMAEIEKGGLDECT</sequence>
<accession>A0A3M9MYD8</accession>
<organism evidence="2 3">
    <name type="scientific">Rufibacter immobilis</name>
    <dbReference type="NCBI Taxonomy" id="1348778"/>
    <lineage>
        <taxon>Bacteria</taxon>
        <taxon>Pseudomonadati</taxon>
        <taxon>Bacteroidota</taxon>
        <taxon>Cytophagia</taxon>
        <taxon>Cytophagales</taxon>
        <taxon>Hymenobacteraceae</taxon>
        <taxon>Rufibacter</taxon>
    </lineage>
</organism>
<evidence type="ECO:0000313" key="3">
    <source>
        <dbReference type="Proteomes" id="UP000271010"/>
    </source>
</evidence>
<dbReference type="OrthoDB" id="982995at2"/>
<dbReference type="AlphaFoldDB" id="A0A3M9MYD8"/>
<evidence type="ECO:0000256" key="1">
    <source>
        <dbReference type="SAM" id="MobiDB-lite"/>
    </source>
</evidence>
<keyword evidence="3" id="KW-1185">Reference proteome</keyword>
<comment type="caution">
    <text evidence="2">The sequence shown here is derived from an EMBL/GenBank/DDBJ whole genome shotgun (WGS) entry which is preliminary data.</text>
</comment>
<proteinExistence type="predicted"/>
<dbReference type="Proteomes" id="UP000271010">
    <property type="component" value="Unassembled WGS sequence"/>
</dbReference>
<reference evidence="2 3" key="1">
    <citation type="submission" date="2018-11" db="EMBL/GenBank/DDBJ databases">
        <title>Rufibacter latericius sp. nov., isolated from water in Baiyang Lake.</title>
        <authorList>
            <person name="Yang Y."/>
        </authorList>
    </citation>
    <scope>NUCLEOTIDE SEQUENCE [LARGE SCALE GENOMIC DNA]</scope>
    <source>
        <strain evidence="2 3">MCC P1</strain>
    </source>
</reference>
<feature type="compositionally biased region" description="Basic and acidic residues" evidence="1">
    <location>
        <begin position="12"/>
        <end position="25"/>
    </location>
</feature>
<dbReference type="RefSeq" id="WP_123132861.1">
    <property type="nucleotide sequence ID" value="NZ_RJJE01000009.1"/>
</dbReference>
<evidence type="ECO:0000313" key="2">
    <source>
        <dbReference type="EMBL" id="RNI29778.1"/>
    </source>
</evidence>
<gene>
    <name evidence="2" type="ORF">EFA69_09575</name>
</gene>
<name>A0A3M9MYD8_9BACT</name>
<protein>
    <recommendedName>
        <fullName evidence="4">HTH domain-containing protein</fullName>
    </recommendedName>
</protein>
<evidence type="ECO:0008006" key="4">
    <source>
        <dbReference type="Google" id="ProtNLM"/>
    </source>
</evidence>
<feature type="region of interest" description="Disordered" evidence="1">
    <location>
        <begin position="1"/>
        <end position="25"/>
    </location>
</feature>
<dbReference type="EMBL" id="RJJE01000009">
    <property type="protein sequence ID" value="RNI29778.1"/>
    <property type="molecule type" value="Genomic_DNA"/>
</dbReference>